<dbReference type="OrthoDB" id="3882355at2759"/>
<evidence type="ECO:0000313" key="2">
    <source>
        <dbReference type="Proteomes" id="UP000078559"/>
    </source>
</evidence>
<organism evidence="1 2">
    <name type="scientific">Cytospora mali</name>
    <name type="common">Apple Valsa canker fungus</name>
    <name type="synonym">Valsa mali</name>
    <dbReference type="NCBI Taxonomy" id="578113"/>
    <lineage>
        <taxon>Eukaryota</taxon>
        <taxon>Fungi</taxon>
        <taxon>Dikarya</taxon>
        <taxon>Ascomycota</taxon>
        <taxon>Pezizomycotina</taxon>
        <taxon>Sordariomycetes</taxon>
        <taxon>Sordariomycetidae</taxon>
        <taxon>Diaporthales</taxon>
        <taxon>Cytosporaceae</taxon>
        <taxon>Cytospora</taxon>
    </lineage>
</organism>
<accession>A0A194VNC4</accession>
<dbReference type="AlphaFoldDB" id="A0A194VNC4"/>
<reference evidence="1" key="1">
    <citation type="submission" date="2014-12" db="EMBL/GenBank/DDBJ databases">
        <title>Genome Sequence of Valsa Canker Pathogens Uncovers a Specific Adaption of Colonization on Woody Bark.</title>
        <authorList>
            <person name="Yin Z."/>
            <person name="Liu H."/>
            <person name="Gao X."/>
            <person name="Li Z."/>
            <person name="Song N."/>
            <person name="Ke X."/>
            <person name="Dai Q."/>
            <person name="Wu Y."/>
            <person name="Sun Y."/>
            <person name="Xu J.-R."/>
            <person name="Kang Z.K."/>
            <person name="Wang L."/>
            <person name="Huang L."/>
        </authorList>
    </citation>
    <scope>NUCLEOTIDE SEQUENCE [LARGE SCALE GENOMIC DNA]</scope>
    <source>
        <strain evidence="1">03-8</strain>
    </source>
</reference>
<protein>
    <submittedName>
        <fullName evidence="1">Uncharacterized protein</fullName>
    </submittedName>
</protein>
<proteinExistence type="predicted"/>
<dbReference type="EMBL" id="CM003098">
    <property type="protein sequence ID" value="KUI65669.1"/>
    <property type="molecule type" value="Genomic_DNA"/>
</dbReference>
<evidence type="ECO:0000313" key="1">
    <source>
        <dbReference type="EMBL" id="KUI65669.1"/>
    </source>
</evidence>
<sequence>MDSDEVHQTPLPLKQQPSNIKFLFYQPGQPEQPFSPPDRQPTVARWEKLADRIGLATGVLERVDGQSLLSTFPRCDTDTALQAASRLASSVSPNERDLHAIVLTSLCTVLEMSGRASPEELDGIVKTIVQSSLPRYLDKIKRGARVANEIIAAWAEHHTTGDLVSRLDQATQAVLQARLSMSQWGVLSECGSKVKERILSYPLPDIPARDGRPLVVPLLIDAITNGSINMPEICRALGYKGELTSCICTIPRVDIVQLDVPGTEQVSDVN</sequence>
<name>A0A194VNC4_CYTMA</name>
<gene>
    <name evidence="1" type="ORF">VM1G_11312</name>
</gene>
<keyword evidence="2" id="KW-1185">Reference proteome</keyword>
<dbReference type="Proteomes" id="UP000078559">
    <property type="component" value="Chromosome 1"/>
</dbReference>